<dbReference type="KEGG" id="fte:Fluta_1103"/>
<dbReference type="GO" id="GO:0055085">
    <property type="term" value="P:transmembrane transport"/>
    <property type="evidence" value="ECO:0007669"/>
    <property type="project" value="InterPro"/>
</dbReference>
<dbReference type="eggNOG" id="COG0810">
    <property type="taxonomic scope" value="Bacteria"/>
</dbReference>
<evidence type="ECO:0000259" key="1">
    <source>
        <dbReference type="Pfam" id="PF03544"/>
    </source>
</evidence>
<dbReference type="GO" id="GO:0031992">
    <property type="term" value="F:energy transducer activity"/>
    <property type="evidence" value="ECO:0007669"/>
    <property type="project" value="TreeGrafter"/>
</dbReference>
<dbReference type="RefSeq" id="WP_013685872.1">
    <property type="nucleotide sequence ID" value="NC_015321.1"/>
</dbReference>
<dbReference type="OrthoDB" id="1095452at2"/>
<dbReference type="HOGENOM" id="CLU_786985_0_0_10"/>
<dbReference type="PANTHER" id="PTHR33446">
    <property type="entry name" value="PROTEIN TONB-RELATED"/>
    <property type="match status" value="1"/>
</dbReference>
<dbReference type="EMBL" id="CP002542">
    <property type="protein sequence ID" value="AEA43100.1"/>
    <property type="molecule type" value="Genomic_DNA"/>
</dbReference>
<accession>F2IAG4</accession>
<dbReference type="STRING" id="755732.Fluta_1103"/>
<organism evidence="2 3">
    <name type="scientific">Fluviicola taffensis (strain DSM 16823 / NCIMB 13979 / RW262)</name>
    <dbReference type="NCBI Taxonomy" id="755732"/>
    <lineage>
        <taxon>Bacteria</taxon>
        <taxon>Pseudomonadati</taxon>
        <taxon>Bacteroidota</taxon>
        <taxon>Flavobacteriia</taxon>
        <taxon>Flavobacteriales</taxon>
        <taxon>Crocinitomicaceae</taxon>
        <taxon>Fluviicola</taxon>
    </lineage>
</organism>
<dbReference type="Proteomes" id="UP000007463">
    <property type="component" value="Chromosome"/>
</dbReference>
<keyword evidence="3" id="KW-1185">Reference proteome</keyword>
<dbReference type="GO" id="GO:0098797">
    <property type="term" value="C:plasma membrane protein complex"/>
    <property type="evidence" value="ECO:0007669"/>
    <property type="project" value="TreeGrafter"/>
</dbReference>
<evidence type="ECO:0000313" key="3">
    <source>
        <dbReference type="Proteomes" id="UP000007463"/>
    </source>
</evidence>
<proteinExistence type="predicted"/>
<dbReference type="PANTHER" id="PTHR33446:SF2">
    <property type="entry name" value="PROTEIN TONB"/>
    <property type="match status" value="1"/>
</dbReference>
<feature type="domain" description="TonB C-terminal" evidence="1">
    <location>
        <begin position="302"/>
        <end position="378"/>
    </location>
</feature>
<sequence length="383" mass="43704" precursor="true">MKSFLFFLYLIISSLVFSQSAKKLNKQLLAEFALEQQKQDSALAIFTETKREFDSISILTTQKIDLLADKERIARSPYLELFELTNLLKQLGTDPNTLIPIDSKITDLPDYRRSFLPIKELVKRDVTFEKVSSRLYLEMFKRKEQNKMLTEKLNEYRIHTVSNGDKHRELEGINKKLNAFSPRVDSLIDLYQRLGEQLIVQKSKLENKLYELQANYIQKGPKGFSEAYQRIFLDGSPQNQEATPYVGHIIRQEGAQDVFPIDKPDSGSIKSNPVVPTFYEFVDEPAQFPGGNSAMLKYLGENIHYPEIASELGISASKLFVRFRVSDQGVISDIKVIKGVANCPECDAEYIRVIKAMPNWIPGKIDGKAVNSVLSFPIQIHLN</sequence>
<dbReference type="InterPro" id="IPR037682">
    <property type="entry name" value="TonB_C"/>
</dbReference>
<protein>
    <recommendedName>
        <fullName evidence="1">TonB C-terminal domain-containing protein</fullName>
    </recommendedName>
</protein>
<reference evidence="2 3" key="1">
    <citation type="journal article" date="2011" name="Stand. Genomic Sci.">
        <title>Complete genome sequence of the gliding freshwater bacterium Fluviicola taffensis type strain (RW262).</title>
        <authorList>
            <person name="Woyke T."/>
            <person name="Chertkov O."/>
            <person name="Lapidus A."/>
            <person name="Nolan M."/>
            <person name="Lucas S."/>
            <person name="Del Rio T.G."/>
            <person name="Tice H."/>
            <person name="Cheng J.F."/>
            <person name="Tapia R."/>
            <person name="Han C."/>
            <person name="Goodwin L."/>
            <person name="Pitluck S."/>
            <person name="Liolios K."/>
            <person name="Pagani I."/>
            <person name="Ivanova N."/>
            <person name="Huntemann M."/>
            <person name="Mavromatis K."/>
            <person name="Mikhailova N."/>
            <person name="Pati A."/>
            <person name="Chen A."/>
            <person name="Palaniappan K."/>
            <person name="Land M."/>
            <person name="Hauser L."/>
            <person name="Brambilla E.M."/>
            <person name="Rohde M."/>
            <person name="Mwirichia R."/>
            <person name="Sikorski J."/>
            <person name="Tindall B.J."/>
            <person name="Goker M."/>
            <person name="Bristow J."/>
            <person name="Eisen J.A."/>
            <person name="Markowitz V."/>
            <person name="Hugenholtz P."/>
            <person name="Klenk H.P."/>
            <person name="Kyrpides N.C."/>
        </authorList>
    </citation>
    <scope>NUCLEOTIDE SEQUENCE [LARGE SCALE GENOMIC DNA]</scope>
    <source>
        <strain evidence="3">DSM 16823 / RW262 / RW262</strain>
    </source>
</reference>
<evidence type="ECO:0000313" key="2">
    <source>
        <dbReference type="EMBL" id="AEA43100.1"/>
    </source>
</evidence>
<dbReference type="Pfam" id="PF03544">
    <property type="entry name" value="TonB_C"/>
    <property type="match status" value="1"/>
</dbReference>
<reference evidence="3" key="2">
    <citation type="submission" date="2011-02" db="EMBL/GenBank/DDBJ databases">
        <title>The complete genome of Fluviicola taffensis DSM 16823.</title>
        <authorList>
            <consortium name="US DOE Joint Genome Institute (JGI-PGF)"/>
            <person name="Lucas S."/>
            <person name="Copeland A."/>
            <person name="Lapidus A."/>
            <person name="Bruce D."/>
            <person name="Goodwin L."/>
            <person name="Pitluck S."/>
            <person name="Kyrpides N."/>
            <person name="Mavromatis K."/>
            <person name="Ivanova N."/>
            <person name="Mikhailova N."/>
            <person name="Pagani I."/>
            <person name="Chertkov O."/>
            <person name="Detter J.C."/>
            <person name="Han C."/>
            <person name="Tapia R."/>
            <person name="Land M."/>
            <person name="Hauser L."/>
            <person name="Markowitz V."/>
            <person name="Cheng J.-F."/>
            <person name="Hugenholtz P."/>
            <person name="Woyke T."/>
            <person name="Wu D."/>
            <person name="Tindall B."/>
            <person name="Pomrenke H.G."/>
            <person name="Brambilla E."/>
            <person name="Klenk H.-P."/>
            <person name="Eisen J.A."/>
        </authorList>
    </citation>
    <scope>NUCLEOTIDE SEQUENCE [LARGE SCALE GENOMIC DNA]</scope>
    <source>
        <strain evidence="3">DSM 16823 / RW262 / RW262</strain>
    </source>
</reference>
<name>F2IAG4_FLUTR</name>
<dbReference type="AlphaFoldDB" id="F2IAG4"/>
<dbReference type="SUPFAM" id="SSF74653">
    <property type="entry name" value="TolA/TonB C-terminal domain"/>
    <property type="match status" value="1"/>
</dbReference>
<dbReference type="Gene3D" id="3.30.1150.10">
    <property type="match status" value="1"/>
</dbReference>
<gene>
    <name evidence="2" type="ordered locus">Fluta_1103</name>
</gene>
<dbReference type="InterPro" id="IPR051045">
    <property type="entry name" value="TonB-dependent_transducer"/>
</dbReference>